<feature type="compositionally biased region" description="Polar residues" evidence="1">
    <location>
        <begin position="639"/>
        <end position="653"/>
    </location>
</feature>
<name>A0AAW0BEN3_9AGAR</name>
<accession>A0AAW0BEN3</accession>
<feature type="compositionally biased region" description="Polar residues" evidence="1">
    <location>
        <begin position="121"/>
        <end position="130"/>
    </location>
</feature>
<dbReference type="AlphaFoldDB" id="A0AAW0BEN3"/>
<feature type="compositionally biased region" description="Basic and acidic residues" evidence="1">
    <location>
        <begin position="512"/>
        <end position="521"/>
    </location>
</feature>
<keyword evidence="3" id="KW-1185">Reference proteome</keyword>
<comment type="caution">
    <text evidence="2">The sequence shown here is derived from an EMBL/GenBank/DDBJ whole genome shotgun (WGS) entry which is preliminary data.</text>
</comment>
<evidence type="ECO:0000313" key="2">
    <source>
        <dbReference type="EMBL" id="KAK7024627.1"/>
    </source>
</evidence>
<organism evidence="2 3">
    <name type="scientific">Paramarasmius palmivorus</name>
    <dbReference type="NCBI Taxonomy" id="297713"/>
    <lineage>
        <taxon>Eukaryota</taxon>
        <taxon>Fungi</taxon>
        <taxon>Dikarya</taxon>
        <taxon>Basidiomycota</taxon>
        <taxon>Agaricomycotina</taxon>
        <taxon>Agaricomycetes</taxon>
        <taxon>Agaricomycetidae</taxon>
        <taxon>Agaricales</taxon>
        <taxon>Marasmiineae</taxon>
        <taxon>Marasmiaceae</taxon>
        <taxon>Paramarasmius</taxon>
    </lineage>
</organism>
<feature type="compositionally biased region" description="Polar residues" evidence="1">
    <location>
        <begin position="570"/>
        <end position="579"/>
    </location>
</feature>
<feature type="region of interest" description="Disordered" evidence="1">
    <location>
        <begin position="246"/>
        <end position="288"/>
    </location>
</feature>
<sequence length="712" mass="78232">MSPETLPDASTSSEPSSKTRSDARTHPYKDVYDRHTVLGRVVTADERYRFKYEVPSHDVRERIQGAKGSRISSAASARVKVPVTVQDEIGRSPGEETPQEYCQGPAGSNFDWIYEDPFATQADSSNQDSRVQPARAIPTENTETSRPPQDSPTNRNYPVSQQAEISLPPLRDILAHFSSAPMPHTPFAHQGNTPARETVHNIPLASPVGADHDTFHDTLHPTTPYEESAYGIASEGREQAEFDFLNPPTAADQGYSAQTNQPSTAQSEPVYQSSPVLQQPAENGSPIPVFNLQEDTEISMSFHSDDDMTDDHSPALSIISEQISGHVQFRQLKEIRDDKEDRAPTSQFTIQSQIRFQDGRPVGVQPSPSWQADVHMLDDPLIPLGGESSSHGIMNFGTVLPSTKINSKQSIPRIQRTRGRPIKTPRRSAIFKVDNPTTGNKRRRYSPGDGPAQKKARPDEPDEAIGTLGDGVQAASVEKKRETENESTTPRKKTESGPSLDVGQNPPIGHKIRSDSAGEDEHVNVIRVLEAKIANLERENRGLSAQLMPDIRGFDVIPTQNAPLSDPGVGQSNPLPKTSSTDDKPKAPSVNDESKSLVTDVDQVSERRQRMAVAIAERRRNVLQASEKKKKGILASANAEHTATSPRRQQLGSDQALPAVEPPKGSSAARDTSGTVSMIWEQLTKMQLETKNQFQLLKNEINSVRQEMTKDP</sequence>
<feature type="region of interest" description="Disordered" evidence="1">
    <location>
        <begin position="1"/>
        <end position="31"/>
    </location>
</feature>
<feature type="compositionally biased region" description="Polar residues" evidence="1">
    <location>
        <begin position="139"/>
        <end position="157"/>
    </location>
</feature>
<proteinExistence type="predicted"/>
<feature type="compositionally biased region" description="Basic residues" evidence="1">
    <location>
        <begin position="415"/>
        <end position="426"/>
    </location>
</feature>
<feature type="region of interest" description="Disordered" evidence="1">
    <location>
        <begin position="120"/>
        <end position="157"/>
    </location>
</feature>
<feature type="compositionally biased region" description="Basic and acidic residues" evidence="1">
    <location>
        <begin position="17"/>
        <end position="31"/>
    </location>
</feature>
<feature type="region of interest" description="Disordered" evidence="1">
    <location>
        <begin position="558"/>
        <end position="604"/>
    </location>
</feature>
<evidence type="ECO:0000313" key="3">
    <source>
        <dbReference type="Proteomes" id="UP001383192"/>
    </source>
</evidence>
<feature type="region of interest" description="Disordered" evidence="1">
    <location>
        <begin position="88"/>
        <end position="107"/>
    </location>
</feature>
<dbReference type="Proteomes" id="UP001383192">
    <property type="component" value="Unassembled WGS sequence"/>
</dbReference>
<protein>
    <submittedName>
        <fullName evidence="2">Uncharacterized protein</fullName>
    </submittedName>
</protein>
<feature type="compositionally biased region" description="Polar residues" evidence="1">
    <location>
        <begin position="255"/>
        <end position="282"/>
    </location>
</feature>
<feature type="region of interest" description="Disordered" evidence="1">
    <location>
        <begin position="205"/>
        <end position="224"/>
    </location>
</feature>
<dbReference type="EMBL" id="JAYKXP010000118">
    <property type="protein sequence ID" value="KAK7024627.1"/>
    <property type="molecule type" value="Genomic_DNA"/>
</dbReference>
<feature type="region of interest" description="Disordered" evidence="1">
    <location>
        <begin position="622"/>
        <end position="674"/>
    </location>
</feature>
<gene>
    <name evidence="2" type="ORF">VNI00_016131</name>
</gene>
<feature type="region of interest" description="Disordered" evidence="1">
    <location>
        <begin position="404"/>
        <end position="521"/>
    </location>
</feature>
<evidence type="ECO:0000256" key="1">
    <source>
        <dbReference type="SAM" id="MobiDB-lite"/>
    </source>
</evidence>
<feature type="compositionally biased region" description="Basic and acidic residues" evidence="1">
    <location>
        <begin position="210"/>
        <end position="219"/>
    </location>
</feature>
<reference evidence="2 3" key="1">
    <citation type="submission" date="2024-01" db="EMBL/GenBank/DDBJ databases">
        <title>A draft genome for a cacao thread blight-causing isolate of Paramarasmius palmivorus.</title>
        <authorList>
            <person name="Baruah I.K."/>
            <person name="Bukari Y."/>
            <person name="Amoako-Attah I."/>
            <person name="Meinhardt L.W."/>
            <person name="Bailey B.A."/>
            <person name="Cohen S.P."/>
        </authorList>
    </citation>
    <scope>NUCLEOTIDE SEQUENCE [LARGE SCALE GENOMIC DNA]</scope>
    <source>
        <strain evidence="2 3">GH-12</strain>
    </source>
</reference>